<keyword evidence="3" id="KW-1185">Reference proteome</keyword>
<feature type="compositionally biased region" description="Pro residues" evidence="1">
    <location>
        <begin position="284"/>
        <end position="293"/>
    </location>
</feature>
<feature type="region of interest" description="Disordered" evidence="1">
    <location>
        <begin position="252"/>
        <end position="337"/>
    </location>
</feature>
<gene>
    <name evidence="2" type="ORF">DFH08DRAFT_870577</name>
</gene>
<feature type="compositionally biased region" description="Polar residues" evidence="1">
    <location>
        <begin position="315"/>
        <end position="329"/>
    </location>
</feature>
<protein>
    <submittedName>
        <fullName evidence="2">Uncharacterized protein</fullName>
    </submittedName>
</protein>
<accession>A0AAD6ZYN1</accession>
<name>A0AAD6ZYN1_9AGAR</name>
<dbReference type="Proteomes" id="UP001218218">
    <property type="component" value="Unassembled WGS sequence"/>
</dbReference>
<feature type="compositionally biased region" description="Pro residues" evidence="1">
    <location>
        <begin position="141"/>
        <end position="151"/>
    </location>
</feature>
<feature type="region of interest" description="Disordered" evidence="1">
    <location>
        <begin position="1"/>
        <end position="223"/>
    </location>
</feature>
<feature type="compositionally biased region" description="Polar residues" evidence="1">
    <location>
        <begin position="24"/>
        <end position="34"/>
    </location>
</feature>
<feature type="compositionally biased region" description="Polar residues" evidence="1">
    <location>
        <begin position="196"/>
        <end position="208"/>
    </location>
</feature>
<comment type="caution">
    <text evidence="2">The sequence shown here is derived from an EMBL/GenBank/DDBJ whole genome shotgun (WGS) entry which is preliminary data.</text>
</comment>
<feature type="compositionally biased region" description="Pro residues" evidence="1">
    <location>
        <begin position="264"/>
        <end position="275"/>
    </location>
</feature>
<organism evidence="2 3">
    <name type="scientific">Mycena albidolilacea</name>
    <dbReference type="NCBI Taxonomy" id="1033008"/>
    <lineage>
        <taxon>Eukaryota</taxon>
        <taxon>Fungi</taxon>
        <taxon>Dikarya</taxon>
        <taxon>Basidiomycota</taxon>
        <taxon>Agaricomycotina</taxon>
        <taxon>Agaricomycetes</taxon>
        <taxon>Agaricomycetidae</taxon>
        <taxon>Agaricales</taxon>
        <taxon>Marasmiineae</taxon>
        <taxon>Mycenaceae</taxon>
        <taxon>Mycena</taxon>
    </lineage>
</organism>
<evidence type="ECO:0000256" key="1">
    <source>
        <dbReference type="SAM" id="MobiDB-lite"/>
    </source>
</evidence>
<proteinExistence type="predicted"/>
<sequence>MSSSSSSGMFSMSSPSSSGASLARVQTQTSQGSNRSRPRPRPRSPPSMYVALESSMAKPPKPLIKLDKKSKGKAPQAQPKPSSPPNPFPTRERSYTSPAPSIVSEPPQRRPSVSSFFSLRRKPTVTVEIPPSPVIPRRSEPPPLRVPPPHPVHLHETNVHPVDDIPPSHRRPDKASRMLGKSSHSPDDRGVVVSEFSGTFRISPSPSSRDGERSSLDGDSYLDDSEVEFEDGLAFTDDAHIHRRSRLLSPIEFATARPTSGQFPPQPQQQPPTPPAEDADWPEPATPVAPLPPRRPRTAPHSSHSRYESYASIHNHYTTPSSRESTATQFRPDAFRPDTPFLDTLVAVNSQVVVSPRHTHAREPSVVRTEAREGWMGEWNQDDMQDVIQKLRSLK</sequence>
<dbReference type="EMBL" id="JARIHO010000021">
    <property type="protein sequence ID" value="KAJ7346129.1"/>
    <property type="molecule type" value="Genomic_DNA"/>
</dbReference>
<evidence type="ECO:0000313" key="3">
    <source>
        <dbReference type="Proteomes" id="UP001218218"/>
    </source>
</evidence>
<reference evidence="2" key="1">
    <citation type="submission" date="2023-03" db="EMBL/GenBank/DDBJ databases">
        <title>Massive genome expansion in bonnet fungi (Mycena s.s.) driven by repeated elements and novel gene families across ecological guilds.</title>
        <authorList>
            <consortium name="Lawrence Berkeley National Laboratory"/>
            <person name="Harder C.B."/>
            <person name="Miyauchi S."/>
            <person name="Viragh M."/>
            <person name="Kuo A."/>
            <person name="Thoen E."/>
            <person name="Andreopoulos B."/>
            <person name="Lu D."/>
            <person name="Skrede I."/>
            <person name="Drula E."/>
            <person name="Henrissat B."/>
            <person name="Morin E."/>
            <person name="Kohler A."/>
            <person name="Barry K."/>
            <person name="LaButti K."/>
            <person name="Morin E."/>
            <person name="Salamov A."/>
            <person name="Lipzen A."/>
            <person name="Mereny Z."/>
            <person name="Hegedus B."/>
            <person name="Baldrian P."/>
            <person name="Stursova M."/>
            <person name="Weitz H."/>
            <person name="Taylor A."/>
            <person name="Grigoriev I.V."/>
            <person name="Nagy L.G."/>
            <person name="Martin F."/>
            <person name="Kauserud H."/>
        </authorList>
    </citation>
    <scope>NUCLEOTIDE SEQUENCE</scope>
    <source>
        <strain evidence="2">CBHHK002</strain>
    </source>
</reference>
<feature type="compositionally biased region" description="Low complexity" evidence="1">
    <location>
        <begin position="1"/>
        <end position="21"/>
    </location>
</feature>
<dbReference type="AlphaFoldDB" id="A0AAD6ZYN1"/>
<feature type="compositionally biased region" description="Basic and acidic residues" evidence="1">
    <location>
        <begin position="153"/>
        <end position="167"/>
    </location>
</feature>
<evidence type="ECO:0000313" key="2">
    <source>
        <dbReference type="EMBL" id="KAJ7346129.1"/>
    </source>
</evidence>